<keyword evidence="2" id="KW-1185">Reference proteome</keyword>
<dbReference type="Proteomes" id="UP001064048">
    <property type="component" value="Chromosome 19"/>
</dbReference>
<sequence length="519" mass="56977">MHDISACEWDSKEEVLRATNRSNIAKSLFEVARSCRVKENAVEKMENVSGVIWYGCRVDTAIFGGGVAIIPTLGRRLGDRSITLMVYAEDAAARLLDFPLVAAYDTQRDEMRGRSSCPNTTASLMIISCNATQFTAPPVAVSIPSARDHVQDAVGAAPHPAHQRRTPLAHGGVKTVHARSANVPDALQNRYSDGVNYLYGELYSASTRPDFLPLIVIIMSAERRPLLDIGLPQGSPLRRSWAFRVHRDPAILSSTPVSLMSAIAPCPRLDATSFHQLPFADLHSTLPVLTMSINIKRRVRTALASRLESHLDMSEYPNIERGFRSPKPECRGFEDECTYTNHAHPACELSGNPLPCTQWLGASAERCEGAGIGRCGRCAEGARAGHQECMRCRYIGNLDGAAEPPARRVCPGRRSIFTWSISAPVFRPGGRGLLAGRLLQHNREPYAAAERRVRHALVKNYRSEKCAIKVGQDSNASPAILDSNDKLAEAQVTNMARFELKHFTSIQTYHLGTVTSTNI</sequence>
<proteinExistence type="predicted"/>
<name>A0ACC0JNF0_CHOFU</name>
<evidence type="ECO:0000313" key="2">
    <source>
        <dbReference type="Proteomes" id="UP001064048"/>
    </source>
</evidence>
<reference evidence="1 2" key="1">
    <citation type="journal article" date="2022" name="Genome Biol. Evol.">
        <title>The Spruce Budworm Genome: Reconstructing the Evolutionary History of Antifreeze Proteins.</title>
        <authorList>
            <person name="Beliveau C."/>
            <person name="Gagne P."/>
            <person name="Picq S."/>
            <person name="Vernygora O."/>
            <person name="Keeling C.I."/>
            <person name="Pinkney K."/>
            <person name="Doucet D."/>
            <person name="Wen F."/>
            <person name="Johnston J.S."/>
            <person name="Maaroufi H."/>
            <person name="Boyle B."/>
            <person name="Laroche J."/>
            <person name="Dewar K."/>
            <person name="Juretic N."/>
            <person name="Blackburn G."/>
            <person name="Nisole A."/>
            <person name="Brunet B."/>
            <person name="Brandao M."/>
            <person name="Lumley L."/>
            <person name="Duan J."/>
            <person name="Quan G."/>
            <person name="Lucarotti C.J."/>
            <person name="Roe A.D."/>
            <person name="Sperling F.A.H."/>
            <person name="Levesque R.C."/>
            <person name="Cusson M."/>
        </authorList>
    </citation>
    <scope>NUCLEOTIDE SEQUENCE [LARGE SCALE GENOMIC DNA]</scope>
    <source>
        <strain evidence="1">Glfc:IPQL:Cfum</strain>
    </source>
</reference>
<evidence type="ECO:0000313" key="1">
    <source>
        <dbReference type="EMBL" id="KAI8425617.1"/>
    </source>
</evidence>
<accession>A0ACC0JNF0</accession>
<gene>
    <name evidence="1" type="ORF">MSG28_011434</name>
</gene>
<protein>
    <submittedName>
        <fullName evidence="1">Uncharacterized protein</fullName>
    </submittedName>
</protein>
<organism evidence="1 2">
    <name type="scientific">Choristoneura fumiferana</name>
    <name type="common">Spruce budworm moth</name>
    <name type="synonym">Archips fumiferana</name>
    <dbReference type="NCBI Taxonomy" id="7141"/>
    <lineage>
        <taxon>Eukaryota</taxon>
        <taxon>Metazoa</taxon>
        <taxon>Ecdysozoa</taxon>
        <taxon>Arthropoda</taxon>
        <taxon>Hexapoda</taxon>
        <taxon>Insecta</taxon>
        <taxon>Pterygota</taxon>
        <taxon>Neoptera</taxon>
        <taxon>Endopterygota</taxon>
        <taxon>Lepidoptera</taxon>
        <taxon>Glossata</taxon>
        <taxon>Ditrysia</taxon>
        <taxon>Tortricoidea</taxon>
        <taxon>Tortricidae</taxon>
        <taxon>Tortricinae</taxon>
        <taxon>Choristoneura</taxon>
    </lineage>
</organism>
<dbReference type="EMBL" id="CM046119">
    <property type="protein sequence ID" value="KAI8425617.1"/>
    <property type="molecule type" value="Genomic_DNA"/>
</dbReference>
<comment type="caution">
    <text evidence="1">The sequence shown here is derived from an EMBL/GenBank/DDBJ whole genome shotgun (WGS) entry which is preliminary data.</text>
</comment>